<keyword evidence="2" id="KW-1185">Reference proteome</keyword>
<organism evidence="1 2">
    <name type="scientific">Streptomyces malaysiensis</name>
    <dbReference type="NCBI Taxonomy" id="92644"/>
    <lineage>
        <taxon>Bacteria</taxon>
        <taxon>Bacillati</taxon>
        <taxon>Actinomycetota</taxon>
        <taxon>Actinomycetes</taxon>
        <taxon>Kitasatosporales</taxon>
        <taxon>Streptomycetaceae</taxon>
        <taxon>Streptomyces</taxon>
        <taxon>Streptomyces violaceusniger group</taxon>
    </lineage>
</organism>
<dbReference type="Proteomes" id="UP000663421">
    <property type="component" value="Chromosome"/>
</dbReference>
<evidence type="ECO:0000313" key="1">
    <source>
        <dbReference type="EMBL" id="QPI62330.1"/>
    </source>
</evidence>
<proteinExistence type="predicted"/>
<gene>
    <name evidence="1" type="ORF">I1A49_05080</name>
</gene>
<protein>
    <submittedName>
        <fullName evidence="1">Uncharacterized protein</fullName>
    </submittedName>
</protein>
<dbReference type="EMBL" id="CP065050">
    <property type="protein sequence ID" value="QPI62330.1"/>
    <property type="molecule type" value="Genomic_DNA"/>
</dbReference>
<name>A0ABX6WNI3_STRMQ</name>
<accession>A0ABX6WNI3</accession>
<evidence type="ECO:0000313" key="2">
    <source>
        <dbReference type="Proteomes" id="UP000663421"/>
    </source>
</evidence>
<reference evidence="1 2" key="1">
    <citation type="submission" date="2020-11" db="EMBL/GenBank/DDBJ databases">
        <title>Complete genome sequence unveiled secondary metabolic potentials in Streptomyces solisilvae HNM0141.</title>
        <authorList>
            <person name="Huang X."/>
        </authorList>
    </citation>
    <scope>NUCLEOTIDE SEQUENCE [LARGE SCALE GENOMIC DNA]</scope>
    <source>
        <strain evidence="1 2">HNM0141</strain>
    </source>
</reference>
<sequence>MSLAWGFWAERSDMTGHLADADVARMERSGVLPLSSDEGLALLDAASAMDRPLLSPYGSLRQRSAVAPVPYRRCYDGWCVPPRGGR</sequence>
<dbReference type="Gene3D" id="3.40.50.720">
    <property type="entry name" value="NAD(P)-binding Rossmann-like Domain"/>
    <property type="match status" value="1"/>
</dbReference>